<dbReference type="InterPro" id="IPR014016">
    <property type="entry name" value="UvrD-like_ATP-bd"/>
</dbReference>
<keyword evidence="9" id="KW-0238">DNA-binding</keyword>
<keyword evidence="7" id="KW-0269">Exonuclease</keyword>
<dbReference type="Pfam" id="PF13361">
    <property type="entry name" value="UvrD_C"/>
    <property type="match status" value="2"/>
</dbReference>
<dbReference type="GO" id="GO:0005524">
    <property type="term" value="F:ATP binding"/>
    <property type="evidence" value="ECO:0007669"/>
    <property type="project" value="UniProtKB-UniRule"/>
</dbReference>
<name>A0A939BUR2_9ACTN</name>
<evidence type="ECO:0000256" key="13">
    <source>
        <dbReference type="ARBA" id="ARBA00034808"/>
    </source>
</evidence>
<dbReference type="PROSITE" id="PS51217">
    <property type="entry name" value="UVRD_HELICASE_CTER"/>
    <property type="match status" value="1"/>
</dbReference>
<keyword evidence="10" id="KW-0234">DNA repair</keyword>
<dbReference type="InterPro" id="IPR038726">
    <property type="entry name" value="PDDEXK_AddAB-type"/>
</dbReference>
<keyword evidence="11" id="KW-0413">Isomerase</keyword>
<protein>
    <recommendedName>
        <fullName evidence="13">DNA 3'-5' helicase</fullName>
        <ecNumber evidence="13">5.6.2.4</ecNumber>
    </recommendedName>
</protein>
<dbReference type="GO" id="GO:0005829">
    <property type="term" value="C:cytosol"/>
    <property type="evidence" value="ECO:0007669"/>
    <property type="project" value="TreeGrafter"/>
</dbReference>
<dbReference type="InterPro" id="IPR011335">
    <property type="entry name" value="Restrct_endonuc-II-like"/>
</dbReference>
<feature type="binding site" evidence="15">
    <location>
        <begin position="50"/>
        <end position="57"/>
    </location>
    <ligand>
        <name>ATP</name>
        <dbReference type="ChEBI" id="CHEBI:30616"/>
    </ligand>
</feature>
<keyword evidence="4" id="KW-0227">DNA damage</keyword>
<dbReference type="RefSeq" id="WP_205258739.1">
    <property type="nucleotide sequence ID" value="NZ_JAERWK010000001.1"/>
</dbReference>
<evidence type="ECO:0000256" key="3">
    <source>
        <dbReference type="ARBA" id="ARBA00022741"/>
    </source>
</evidence>
<dbReference type="GO" id="GO:0033202">
    <property type="term" value="C:DNA helicase complex"/>
    <property type="evidence" value="ECO:0007669"/>
    <property type="project" value="TreeGrafter"/>
</dbReference>
<evidence type="ECO:0000256" key="15">
    <source>
        <dbReference type="PROSITE-ProRule" id="PRU00560"/>
    </source>
</evidence>
<dbReference type="InterPro" id="IPR027417">
    <property type="entry name" value="P-loop_NTPase"/>
</dbReference>
<proteinExistence type="inferred from homology"/>
<feature type="compositionally biased region" description="Low complexity" evidence="16">
    <location>
        <begin position="888"/>
        <end position="897"/>
    </location>
</feature>
<dbReference type="PROSITE" id="PS51198">
    <property type="entry name" value="UVRD_HELICASE_ATP_BIND"/>
    <property type="match status" value="1"/>
</dbReference>
<evidence type="ECO:0000259" key="17">
    <source>
        <dbReference type="PROSITE" id="PS51198"/>
    </source>
</evidence>
<gene>
    <name evidence="19" type="ORF">JL106_00670</name>
</gene>
<dbReference type="EC" id="5.6.2.4" evidence="13"/>
<dbReference type="Pfam" id="PF00580">
    <property type="entry name" value="UvrD-helicase"/>
    <property type="match status" value="1"/>
</dbReference>
<organism evidence="19 20">
    <name type="scientific">Nakamurella leprariae</name>
    <dbReference type="NCBI Taxonomy" id="2803911"/>
    <lineage>
        <taxon>Bacteria</taxon>
        <taxon>Bacillati</taxon>
        <taxon>Actinomycetota</taxon>
        <taxon>Actinomycetes</taxon>
        <taxon>Nakamurellales</taxon>
        <taxon>Nakamurellaceae</taxon>
        <taxon>Nakamurella</taxon>
    </lineage>
</organism>
<dbReference type="InterPro" id="IPR011604">
    <property type="entry name" value="PDDEXK-like_dom_sf"/>
</dbReference>
<evidence type="ECO:0000256" key="11">
    <source>
        <dbReference type="ARBA" id="ARBA00023235"/>
    </source>
</evidence>
<dbReference type="EMBL" id="JAERWK010000001">
    <property type="protein sequence ID" value="MBM9465788.1"/>
    <property type="molecule type" value="Genomic_DNA"/>
</dbReference>
<feature type="domain" description="UvrD-like helicase ATP-binding" evidence="17">
    <location>
        <begin position="29"/>
        <end position="377"/>
    </location>
</feature>
<keyword evidence="8 15" id="KW-0067">ATP-binding</keyword>
<keyword evidence="2" id="KW-0540">Nuclease</keyword>
<dbReference type="GO" id="GO:0004527">
    <property type="term" value="F:exonuclease activity"/>
    <property type="evidence" value="ECO:0007669"/>
    <property type="project" value="UniProtKB-KW"/>
</dbReference>
<accession>A0A939BUR2</accession>
<dbReference type="Gene3D" id="3.40.50.300">
    <property type="entry name" value="P-loop containing nucleotide triphosphate hydrolases"/>
    <property type="match status" value="2"/>
</dbReference>
<dbReference type="PANTHER" id="PTHR11070">
    <property type="entry name" value="UVRD / RECB / PCRA DNA HELICASE FAMILY MEMBER"/>
    <property type="match status" value="1"/>
</dbReference>
<comment type="catalytic activity">
    <reaction evidence="14">
        <text>ATP + H2O = ADP + phosphate + H(+)</text>
        <dbReference type="Rhea" id="RHEA:13065"/>
        <dbReference type="ChEBI" id="CHEBI:15377"/>
        <dbReference type="ChEBI" id="CHEBI:15378"/>
        <dbReference type="ChEBI" id="CHEBI:30616"/>
        <dbReference type="ChEBI" id="CHEBI:43474"/>
        <dbReference type="ChEBI" id="CHEBI:456216"/>
        <dbReference type="EC" id="5.6.2.4"/>
    </reaction>
</comment>
<feature type="region of interest" description="Disordered" evidence="16">
    <location>
        <begin position="874"/>
        <end position="902"/>
    </location>
</feature>
<dbReference type="SUPFAM" id="SSF52980">
    <property type="entry name" value="Restriction endonuclease-like"/>
    <property type="match status" value="1"/>
</dbReference>
<dbReference type="InterPro" id="IPR013986">
    <property type="entry name" value="DExx_box_DNA_helicase_dom_sf"/>
</dbReference>
<dbReference type="Gene3D" id="3.90.320.10">
    <property type="match status" value="1"/>
</dbReference>
<evidence type="ECO:0000256" key="16">
    <source>
        <dbReference type="SAM" id="MobiDB-lite"/>
    </source>
</evidence>
<dbReference type="AlphaFoldDB" id="A0A939BUR2"/>
<sequence>MSGRNPAAARPGSAGWLSADQLATVLGLPRPTPEQTRVIEAPLRPALVVAGAGSGKTETMAARVVSLVANGVVGPGEVLGLTFTRKAAGELGARIRARLRMLQEAGGLPEGVRARLAAASGEPEVFTYHAFGGQLINEFGPLVGLEPSETVLTATASWQLARRVVSRWDGDLETELTADTVTERLLALAGGLADHLVSVDAVADRLAELVTLLRSAPPAPRQRNPVHTKLAGPLKSLQDRVWILPLVHAYEQAKRRAGALDFADQMHQAARLVGQYPQVRRSVRGRYRVVLLDEYQDTGHAQRVILRAVFGADPDRVGDREERSVPPAVTAVGDPVQSIYSWRGASAANLARFVTDFPDRDGRPAPVMSLLTSFRNPARVLDLANVTSAPLREASTVLVDELRGRTGAPVGRVVTGLLTTVDDENDWLADQIARRWQAAGWSAESTPGGTPTPTTAVLLRRRRDMSAVAESLRACGLPVEVMGLGGLIHEPEVADVIATLRVLVDPHAGDAVLRLLTGPRWRIGMADLRVLADRARLLARDAATTVVPAPDPAPADPGAAGPPAGTIDLADLEREPMSLVDALADLGEPAAYSATGHRRLSRFAAELDRLRSRLDQPLTDVVADVERTIGIDVETALHRPDGRVHLDAFADVVADVAASGVGPPELLDYLATAEEREDGLQPGDTTVTPGAVQILTVHGAKGLEWDTVAVPHLVAGVFPSNRVEHWLQDAAQLPPDLRGDRSDVPVLDLPVGGDQGELARALGEHVDELKAAGLDEERRLMYVAVTRAESMLLLSGHHWGASTAKPLGPSEFLTELSGVPGVEVDCWADPPEPEAINPMTAVPRSATWPVDPLGGQRTTATAGARLVVEAMRRVEPDQPDAPPPPADPLAQPRAPGDGIDDDIDGWRRDVDLLLAERTATAASTSMTVDLPAGLTVSALVDLARDPEQLALRVRRPLPVPPLRTRRRGSAFHDWLQRQSAGQAMLDLGDLPGAGDPGARDDPELERLQAAFQGSSWARRTPVAVELPFSVTVGGLALRGRIDAVYVDDDGGRTVVDWKTGRRPDPEEERIAAVQLAVYRLAVADLFDLPLDQVRAAFHYVRQDRTVMPVDMLDADGLAALIRSATDGEPDDAPSPAGRR</sequence>
<evidence type="ECO:0000256" key="9">
    <source>
        <dbReference type="ARBA" id="ARBA00023125"/>
    </source>
</evidence>
<keyword evidence="5 15" id="KW-0378">Hydrolase</keyword>
<dbReference type="GO" id="GO:0043138">
    <property type="term" value="F:3'-5' DNA helicase activity"/>
    <property type="evidence" value="ECO:0007669"/>
    <property type="project" value="UniProtKB-EC"/>
</dbReference>
<dbReference type="SUPFAM" id="SSF52540">
    <property type="entry name" value="P-loop containing nucleoside triphosphate hydrolases"/>
    <property type="match status" value="1"/>
</dbReference>
<evidence type="ECO:0000259" key="18">
    <source>
        <dbReference type="PROSITE" id="PS51217"/>
    </source>
</evidence>
<evidence type="ECO:0000313" key="19">
    <source>
        <dbReference type="EMBL" id="MBM9465788.1"/>
    </source>
</evidence>
<comment type="similarity">
    <text evidence="1">Belongs to the helicase family. UvrD subfamily.</text>
</comment>
<dbReference type="Gene3D" id="1.10.10.160">
    <property type="match status" value="1"/>
</dbReference>
<evidence type="ECO:0000256" key="5">
    <source>
        <dbReference type="ARBA" id="ARBA00022801"/>
    </source>
</evidence>
<comment type="catalytic activity">
    <reaction evidence="12">
        <text>Couples ATP hydrolysis with the unwinding of duplex DNA by translocating in the 3'-5' direction.</text>
        <dbReference type="EC" id="5.6.2.4"/>
    </reaction>
</comment>
<evidence type="ECO:0000256" key="1">
    <source>
        <dbReference type="ARBA" id="ARBA00009922"/>
    </source>
</evidence>
<evidence type="ECO:0000256" key="2">
    <source>
        <dbReference type="ARBA" id="ARBA00022722"/>
    </source>
</evidence>
<dbReference type="GO" id="GO:0000725">
    <property type="term" value="P:recombinational repair"/>
    <property type="evidence" value="ECO:0007669"/>
    <property type="project" value="TreeGrafter"/>
</dbReference>
<keyword evidence="3 15" id="KW-0547">Nucleotide-binding</keyword>
<evidence type="ECO:0000256" key="14">
    <source>
        <dbReference type="ARBA" id="ARBA00048988"/>
    </source>
</evidence>
<evidence type="ECO:0000256" key="10">
    <source>
        <dbReference type="ARBA" id="ARBA00023204"/>
    </source>
</evidence>
<reference evidence="19" key="1">
    <citation type="submission" date="2021-01" db="EMBL/GenBank/DDBJ databases">
        <title>YIM 132084 draft genome.</title>
        <authorList>
            <person name="An D."/>
        </authorList>
    </citation>
    <scope>NUCLEOTIDE SEQUENCE</scope>
    <source>
        <strain evidence="19">YIM 132084</strain>
    </source>
</reference>
<evidence type="ECO:0000256" key="4">
    <source>
        <dbReference type="ARBA" id="ARBA00022763"/>
    </source>
</evidence>
<dbReference type="InterPro" id="IPR000212">
    <property type="entry name" value="DNA_helicase_UvrD/REP"/>
</dbReference>
<evidence type="ECO:0000313" key="20">
    <source>
        <dbReference type="Proteomes" id="UP000663792"/>
    </source>
</evidence>
<comment type="caution">
    <text evidence="19">The sequence shown here is derived from an EMBL/GenBank/DDBJ whole genome shotgun (WGS) entry which is preliminary data.</text>
</comment>
<evidence type="ECO:0000256" key="6">
    <source>
        <dbReference type="ARBA" id="ARBA00022806"/>
    </source>
</evidence>
<evidence type="ECO:0000256" key="12">
    <source>
        <dbReference type="ARBA" id="ARBA00034617"/>
    </source>
</evidence>
<dbReference type="Pfam" id="PF12705">
    <property type="entry name" value="PDDEXK_1"/>
    <property type="match status" value="1"/>
</dbReference>
<dbReference type="InterPro" id="IPR014017">
    <property type="entry name" value="DNA_helicase_UvrD-like_C"/>
</dbReference>
<dbReference type="Gene3D" id="1.10.486.10">
    <property type="entry name" value="PCRA, domain 4"/>
    <property type="match status" value="1"/>
</dbReference>
<dbReference type="PANTHER" id="PTHR11070:SF55">
    <property type="entry name" value="DNA 3'-5' HELICASE"/>
    <property type="match status" value="1"/>
</dbReference>
<dbReference type="CDD" id="cd17932">
    <property type="entry name" value="DEXQc_UvrD"/>
    <property type="match status" value="1"/>
</dbReference>
<keyword evidence="20" id="KW-1185">Reference proteome</keyword>
<dbReference type="GO" id="GO:0003677">
    <property type="term" value="F:DNA binding"/>
    <property type="evidence" value="ECO:0007669"/>
    <property type="project" value="UniProtKB-KW"/>
</dbReference>
<dbReference type="Proteomes" id="UP000663792">
    <property type="component" value="Unassembled WGS sequence"/>
</dbReference>
<feature type="domain" description="UvrD-like helicase C-terminal" evidence="18">
    <location>
        <begin position="378"/>
        <end position="702"/>
    </location>
</feature>
<keyword evidence="6 15" id="KW-0347">Helicase</keyword>
<evidence type="ECO:0000256" key="8">
    <source>
        <dbReference type="ARBA" id="ARBA00022840"/>
    </source>
</evidence>
<evidence type="ECO:0000256" key="7">
    <source>
        <dbReference type="ARBA" id="ARBA00022839"/>
    </source>
</evidence>